<dbReference type="Pfam" id="PF25077">
    <property type="entry name" value="DUF7800"/>
    <property type="match status" value="1"/>
</dbReference>
<evidence type="ECO:0000259" key="1">
    <source>
        <dbReference type="Pfam" id="PF09423"/>
    </source>
</evidence>
<dbReference type="EMBL" id="CP099489">
    <property type="protein sequence ID" value="USQ80576.1"/>
    <property type="molecule type" value="Genomic_DNA"/>
</dbReference>
<protein>
    <submittedName>
        <fullName evidence="3">Alkaline phosphatase family protein</fullName>
    </submittedName>
</protein>
<dbReference type="InterPro" id="IPR029052">
    <property type="entry name" value="Metallo-depent_PP-like"/>
</dbReference>
<dbReference type="InterPro" id="IPR038607">
    <property type="entry name" value="PhoD-like_sf"/>
</dbReference>
<dbReference type="PANTHER" id="PTHR37031:SF2">
    <property type="entry name" value="PHOD-LIKE PHOSPHATASE METALLOPHOSPHATASE DOMAIN-CONTAINING PROTEIN"/>
    <property type="match status" value="1"/>
</dbReference>
<feature type="domain" description="DUF7800" evidence="2">
    <location>
        <begin position="3"/>
        <end position="91"/>
    </location>
</feature>
<dbReference type="RefSeq" id="WP_252593951.1">
    <property type="nucleotide sequence ID" value="NZ_CP099489.1"/>
</dbReference>
<dbReference type="SUPFAM" id="SSF56300">
    <property type="entry name" value="Metallo-dependent phosphatases"/>
    <property type="match status" value="1"/>
</dbReference>
<dbReference type="Pfam" id="PF09423">
    <property type="entry name" value="PhoD"/>
    <property type="match status" value="1"/>
</dbReference>
<dbReference type="Proteomes" id="UP001056455">
    <property type="component" value="Chromosome"/>
</dbReference>
<organism evidence="3 4">
    <name type="scientific">Ornithinimicrobium faecis</name>
    <dbReference type="NCBI Taxonomy" id="2934158"/>
    <lineage>
        <taxon>Bacteria</taxon>
        <taxon>Bacillati</taxon>
        <taxon>Actinomycetota</taxon>
        <taxon>Actinomycetes</taxon>
        <taxon>Micrococcales</taxon>
        <taxon>Ornithinimicrobiaceae</taxon>
        <taxon>Ornithinimicrobium</taxon>
    </lineage>
</organism>
<dbReference type="CDD" id="cd07389">
    <property type="entry name" value="MPP_PhoD"/>
    <property type="match status" value="1"/>
</dbReference>
<evidence type="ECO:0000313" key="4">
    <source>
        <dbReference type="Proteomes" id="UP001056455"/>
    </source>
</evidence>
<gene>
    <name evidence="3" type="ORF">NF556_02615</name>
</gene>
<name>A0ABY4YUX2_9MICO</name>
<proteinExistence type="predicted"/>
<accession>A0ABY4YUX2</accession>
<dbReference type="InterPro" id="IPR056702">
    <property type="entry name" value="DUF7800"/>
</dbReference>
<dbReference type="PANTHER" id="PTHR37031">
    <property type="entry name" value="METALLOPHOSPHATASE BINDING DOMAIN PROTEIN"/>
    <property type="match status" value="1"/>
</dbReference>
<dbReference type="InterPro" id="IPR018946">
    <property type="entry name" value="PhoD-like_MPP"/>
</dbReference>
<evidence type="ECO:0000259" key="2">
    <source>
        <dbReference type="Pfam" id="PF25077"/>
    </source>
</evidence>
<reference evidence="3" key="1">
    <citation type="submission" date="2022-06" db="EMBL/GenBank/DDBJ databases">
        <title>Ornithinimicrobium HY1793.</title>
        <authorList>
            <person name="Huang Y."/>
        </authorList>
    </citation>
    <scope>NUCLEOTIDE SEQUENCE</scope>
    <source>
        <strain evidence="3">HY1793</strain>
    </source>
</reference>
<feature type="domain" description="PhoD-like phosphatase metallophosphatase" evidence="1">
    <location>
        <begin position="145"/>
        <end position="485"/>
    </location>
</feature>
<sequence length="612" mass="68995">MTSPLLLGPVLRHVDETSAAIWVETARAGTVVVRLDADGREWSAPTFAVHEHHFALVEVTGLAPGTHSAYEVVFDGTPVWPAPHDPTPPSSLRTLDRSQASRIAFGSCRTSVPHDAEHHRTHGVDALRTFGMDAAGQKVRDGLAHLPDLVLLLGDQVYADETSDEMREFIESRRSLDEPPGPELRDFEEYAHLYLIAWSDPWLRWLLSCLPSLMIFDDHDVRDDWNTSAQWRVDMEATSWWHGRIVAALASYWVYQHLGNLSVDERAQDEIWRELQRRQAGASGEVDLTEVLDAFAERVDQEPDTYRWSYARDLGDARLVVIDSRAARVLEPGQRSMLDGPEMDWLDQQLRGDCRHLFIGTSLPFLLPPGLHHVEAWNEAMVDGAWGRAVARLGERLRVEVDLEHWGAFNESFRQVCRMVAEVVRGERGTPPASIVFLSGDVHHSYMSEVEDPWRSEAGSDVGRPEQERTGTRVMQFVCSPIRNPLPRAMRTVLALLTHGVASPVGALAARSARVPDAPWSWRNLAGPWYDNNLAVLQLTDDQMEVSWSTGEVHDGQHDQPRLEQVARIDLDVPPPEQEHHIARTALRRRHRLRGRFTGRRGGRRVRGAGAD</sequence>
<evidence type="ECO:0000313" key="3">
    <source>
        <dbReference type="EMBL" id="USQ80576.1"/>
    </source>
</evidence>
<dbReference type="Gene3D" id="3.60.21.70">
    <property type="entry name" value="PhoD-like phosphatase"/>
    <property type="match status" value="1"/>
</dbReference>
<keyword evidence="4" id="KW-1185">Reference proteome</keyword>